<dbReference type="Proteomes" id="UP000326757">
    <property type="component" value="Unassembled WGS sequence"/>
</dbReference>
<protein>
    <submittedName>
        <fullName evidence="1">Uncharacterized protein</fullName>
    </submittedName>
</protein>
<proteinExistence type="predicted"/>
<gene>
    <name evidence="1" type="ORF">EYC80_003338</name>
</gene>
<accession>A0A5N6KES0</accession>
<reference evidence="1 2" key="1">
    <citation type="submission" date="2019-06" db="EMBL/GenBank/DDBJ databases">
        <title>Genome Sequence of the Brown Rot Fungal Pathogen Monilinia laxa.</title>
        <authorList>
            <person name="De Miccolis Angelini R.M."/>
            <person name="Landi L."/>
            <person name="Abate D."/>
            <person name="Pollastro S."/>
            <person name="Romanazzi G."/>
            <person name="Faretra F."/>
        </authorList>
    </citation>
    <scope>NUCLEOTIDE SEQUENCE [LARGE SCALE GENOMIC DNA]</scope>
    <source>
        <strain evidence="1 2">Mlax316</strain>
    </source>
</reference>
<evidence type="ECO:0000313" key="2">
    <source>
        <dbReference type="Proteomes" id="UP000326757"/>
    </source>
</evidence>
<dbReference type="EMBL" id="VIGI01000004">
    <property type="protein sequence ID" value="KAB8301482.1"/>
    <property type="molecule type" value="Genomic_DNA"/>
</dbReference>
<sequence>MKNIPFSLEPPSTLYRYDKPPPISMDLNYLGVSSKPTKFSNGHSSHRTYKRAGQYYCIAVPELPGCDFSNVLFRTE</sequence>
<dbReference type="AlphaFoldDB" id="A0A5N6KES0"/>
<organism evidence="1 2">
    <name type="scientific">Monilinia laxa</name>
    <name type="common">Brown rot fungus</name>
    <name type="synonym">Sclerotinia laxa</name>
    <dbReference type="NCBI Taxonomy" id="61186"/>
    <lineage>
        <taxon>Eukaryota</taxon>
        <taxon>Fungi</taxon>
        <taxon>Dikarya</taxon>
        <taxon>Ascomycota</taxon>
        <taxon>Pezizomycotina</taxon>
        <taxon>Leotiomycetes</taxon>
        <taxon>Helotiales</taxon>
        <taxon>Sclerotiniaceae</taxon>
        <taxon>Monilinia</taxon>
    </lineage>
</organism>
<evidence type="ECO:0000313" key="1">
    <source>
        <dbReference type="EMBL" id="KAB8301482.1"/>
    </source>
</evidence>
<comment type="caution">
    <text evidence="1">The sequence shown here is derived from an EMBL/GenBank/DDBJ whole genome shotgun (WGS) entry which is preliminary data.</text>
</comment>
<name>A0A5N6KES0_MONLA</name>
<keyword evidence="2" id="KW-1185">Reference proteome</keyword>